<evidence type="ECO:0000313" key="5">
    <source>
        <dbReference type="EMBL" id="HIZ03960.1"/>
    </source>
</evidence>
<reference evidence="5" key="1">
    <citation type="journal article" date="2021" name="PeerJ">
        <title>Extensive microbial diversity within the chicken gut microbiome revealed by metagenomics and culture.</title>
        <authorList>
            <person name="Gilroy R."/>
            <person name="Ravi A."/>
            <person name="Getino M."/>
            <person name="Pursley I."/>
            <person name="Horton D.L."/>
            <person name="Alikhan N.F."/>
            <person name="Baker D."/>
            <person name="Gharbi K."/>
            <person name="Hall N."/>
            <person name="Watson M."/>
            <person name="Adriaenssens E.M."/>
            <person name="Foster-Nyarko E."/>
            <person name="Jarju S."/>
            <person name="Secka A."/>
            <person name="Antonio M."/>
            <person name="Oren A."/>
            <person name="Chaudhuri R.R."/>
            <person name="La Ragione R."/>
            <person name="Hildebrand F."/>
            <person name="Pallen M.J."/>
        </authorList>
    </citation>
    <scope>NUCLEOTIDE SEQUENCE</scope>
    <source>
        <strain evidence="5">CHK187-5294</strain>
    </source>
</reference>
<dbReference type="AlphaFoldDB" id="A0A9D2IDD9"/>
<evidence type="ECO:0000256" key="2">
    <source>
        <dbReference type="ARBA" id="ARBA00023125"/>
    </source>
</evidence>
<comment type="caution">
    <text evidence="5">The sequence shown here is derived from an EMBL/GenBank/DDBJ whole genome shotgun (WGS) entry which is preliminary data.</text>
</comment>
<protein>
    <submittedName>
        <fullName evidence="5">LacI family transcriptional regulator</fullName>
    </submittedName>
</protein>
<dbReference type="CDD" id="cd06267">
    <property type="entry name" value="PBP1_LacI_sugar_binding-like"/>
    <property type="match status" value="1"/>
</dbReference>
<dbReference type="Gene3D" id="3.40.50.2300">
    <property type="match status" value="2"/>
</dbReference>
<dbReference type="InterPro" id="IPR010982">
    <property type="entry name" value="Lambda_DNA-bd_dom_sf"/>
</dbReference>
<evidence type="ECO:0000256" key="3">
    <source>
        <dbReference type="ARBA" id="ARBA00023163"/>
    </source>
</evidence>
<dbReference type="CDD" id="cd01392">
    <property type="entry name" value="HTH_LacI"/>
    <property type="match status" value="1"/>
</dbReference>
<evidence type="ECO:0000256" key="1">
    <source>
        <dbReference type="ARBA" id="ARBA00023015"/>
    </source>
</evidence>
<name>A0A9D2IDD9_9FIRM</name>
<dbReference type="EMBL" id="DXCL01000041">
    <property type="protein sequence ID" value="HIZ03960.1"/>
    <property type="molecule type" value="Genomic_DNA"/>
</dbReference>
<dbReference type="Gene3D" id="1.10.260.40">
    <property type="entry name" value="lambda repressor-like DNA-binding domains"/>
    <property type="match status" value="1"/>
</dbReference>
<dbReference type="SMART" id="SM00354">
    <property type="entry name" value="HTH_LACI"/>
    <property type="match status" value="1"/>
</dbReference>
<gene>
    <name evidence="5" type="ORF">H9727_06715</name>
</gene>
<organism evidence="5 6">
    <name type="scientific">Candidatus Borkfalkia avistercoris</name>
    <dbReference type="NCBI Taxonomy" id="2838504"/>
    <lineage>
        <taxon>Bacteria</taxon>
        <taxon>Bacillati</taxon>
        <taxon>Bacillota</taxon>
        <taxon>Clostridia</taxon>
        <taxon>Christensenellales</taxon>
        <taxon>Christensenellaceae</taxon>
        <taxon>Candidatus Borkfalkia</taxon>
    </lineage>
</organism>
<dbReference type="PANTHER" id="PTHR30146:SF109">
    <property type="entry name" value="HTH-TYPE TRANSCRIPTIONAL REGULATOR GALS"/>
    <property type="match status" value="1"/>
</dbReference>
<dbReference type="PANTHER" id="PTHR30146">
    <property type="entry name" value="LACI-RELATED TRANSCRIPTIONAL REPRESSOR"/>
    <property type="match status" value="1"/>
</dbReference>
<dbReference type="GO" id="GO:0000976">
    <property type="term" value="F:transcription cis-regulatory region binding"/>
    <property type="evidence" value="ECO:0007669"/>
    <property type="project" value="TreeGrafter"/>
</dbReference>
<dbReference type="Pfam" id="PF00532">
    <property type="entry name" value="Peripla_BP_1"/>
    <property type="match status" value="1"/>
</dbReference>
<keyword evidence="1" id="KW-0805">Transcription regulation</keyword>
<dbReference type="Proteomes" id="UP000824132">
    <property type="component" value="Unassembled WGS sequence"/>
</dbReference>
<feature type="domain" description="HTH lacI-type" evidence="4">
    <location>
        <begin position="6"/>
        <end position="60"/>
    </location>
</feature>
<dbReference type="InterPro" id="IPR028082">
    <property type="entry name" value="Peripla_BP_I"/>
</dbReference>
<dbReference type="SUPFAM" id="SSF53822">
    <property type="entry name" value="Periplasmic binding protein-like I"/>
    <property type="match status" value="1"/>
</dbReference>
<proteinExistence type="predicted"/>
<evidence type="ECO:0000313" key="6">
    <source>
        <dbReference type="Proteomes" id="UP000824132"/>
    </source>
</evidence>
<accession>A0A9D2IDD9</accession>
<evidence type="ECO:0000259" key="4">
    <source>
        <dbReference type="PROSITE" id="PS50932"/>
    </source>
</evidence>
<sequence length="319" mass="36142">MQKRVVTLDDIAERIGTSKNTVSRALRDCSDISAPMKDRVKQTAMEMGYVPNRIAGFLRSKRSNIIAVVINSLTNPFFSICMDHCIDYMNEKGYRPLISIVREDLDVEDIISCIQNGACGILSFLDVTDDSIDYCEQNEVPLLICGQKPRRDRVCAIYSDEHQCSKLVAQEALACGAKKPCYVNGIKSNLNDERRDSFVSILRNSGLSCDIYSYNYYNKEPSLAKIKRSVQENENDFIFCFNDEIAAGVQEAMETEKNFRGEIYGVDRFSEYLSYCRKVKSVGGKLGTIGKRSAQLLIRKIEKYDGKIVREIFPVELSK</sequence>
<dbReference type="SUPFAM" id="SSF47413">
    <property type="entry name" value="lambda repressor-like DNA-binding domains"/>
    <property type="match status" value="1"/>
</dbReference>
<keyword evidence="3" id="KW-0804">Transcription</keyword>
<dbReference type="Pfam" id="PF00356">
    <property type="entry name" value="LacI"/>
    <property type="match status" value="1"/>
</dbReference>
<keyword evidence="2" id="KW-0238">DNA-binding</keyword>
<dbReference type="GO" id="GO:0003700">
    <property type="term" value="F:DNA-binding transcription factor activity"/>
    <property type="evidence" value="ECO:0007669"/>
    <property type="project" value="TreeGrafter"/>
</dbReference>
<dbReference type="InterPro" id="IPR000843">
    <property type="entry name" value="HTH_LacI"/>
</dbReference>
<reference evidence="5" key="2">
    <citation type="submission" date="2021-04" db="EMBL/GenBank/DDBJ databases">
        <authorList>
            <person name="Gilroy R."/>
        </authorList>
    </citation>
    <scope>NUCLEOTIDE SEQUENCE</scope>
    <source>
        <strain evidence="5">CHK187-5294</strain>
    </source>
</reference>
<dbReference type="InterPro" id="IPR001761">
    <property type="entry name" value="Peripla_BP/Lac1_sug-bd_dom"/>
</dbReference>
<dbReference type="PROSITE" id="PS50932">
    <property type="entry name" value="HTH_LACI_2"/>
    <property type="match status" value="1"/>
</dbReference>